<feature type="compositionally biased region" description="Polar residues" evidence="2">
    <location>
        <begin position="707"/>
        <end position="733"/>
    </location>
</feature>
<dbReference type="Gene3D" id="1.10.555.10">
    <property type="entry name" value="Rho GTPase activation protein"/>
    <property type="match status" value="1"/>
</dbReference>
<proteinExistence type="predicted"/>
<gene>
    <name evidence="6" type="primary">RGD2</name>
    <name evidence="6" type="ORF">CAAN4_E16358</name>
</gene>
<feature type="region of interest" description="Disordered" evidence="2">
    <location>
        <begin position="703"/>
        <end position="878"/>
    </location>
</feature>
<dbReference type="SMART" id="SM00055">
    <property type="entry name" value="FCH"/>
    <property type="match status" value="1"/>
</dbReference>
<dbReference type="Proteomes" id="UP001497600">
    <property type="component" value="Chromosome E"/>
</dbReference>
<feature type="domain" description="DEP" evidence="3">
    <location>
        <begin position="218"/>
        <end position="298"/>
    </location>
</feature>
<dbReference type="SMART" id="SM00324">
    <property type="entry name" value="RhoGAP"/>
    <property type="match status" value="1"/>
</dbReference>
<feature type="compositionally biased region" description="Polar residues" evidence="2">
    <location>
        <begin position="310"/>
        <end position="320"/>
    </location>
</feature>
<dbReference type="Pfam" id="PF00620">
    <property type="entry name" value="RhoGAP"/>
    <property type="match status" value="1"/>
</dbReference>
<dbReference type="PROSITE" id="PS50186">
    <property type="entry name" value="DEP"/>
    <property type="match status" value="1"/>
</dbReference>
<dbReference type="InterPro" id="IPR036388">
    <property type="entry name" value="WH-like_DNA-bd_sf"/>
</dbReference>
<dbReference type="InterPro" id="IPR036390">
    <property type="entry name" value="WH_DNA-bd_sf"/>
</dbReference>
<reference evidence="6 7" key="1">
    <citation type="submission" date="2024-01" db="EMBL/GenBank/DDBJ databases">
        <authorList>
            <consortium name="Genoscope - CEA"/>
            <person name="William W."/>
        </authorList>
    </citation>
    <scope>NUCLEOTIDE SEQUENCE [LARGE SCALE GENOMIC DNA]</scope>
    <source>
        <strain evidence="6 7">29B2s-10</strain>
    </source>
</reference>
<dbReference type="SUPFAM" id="SSF48350">
    <property type="entry name" value="GTPase activation domain, GAP"/>
    <property type="match status" value="1"/>
</dbReference>
<dbReference type="Pfam" id="PF00611">
    <property type="entry name" value="FCH"/>
    <property type="match status" value="1"/>
</dbReference>
<dbReference type="InterPro" id="IPR027267">
    <property type="entry name" value="AH/BAR_dom_sf"/>
</dbReference>
<protein>
    <submittedName>
        <fullName evidence="6">Rho-GTPase-activating protein Rgd2p</fullName>
    </submittedName>
</protein>
<evidence type="ECO:0000259" key="4">
    <source>
        <dbReference type="PROSITE" id="PS50238"/>
    </source>
</evidence>
<evidence type="ECO:0000256" key="1">
    <source>
        <dbReference type="PROSITE-ProRule" id="PRU01077"/>
    </source>
</evidence>
<feature type="region of interest" description="Disordered" evidence="2">
    <location>
        <begin position="163"/>
        <end position="196"/>
    </location>
</feature>
<feature type="compositionally biased region" description="Low complexity" evidence="2">
    <location>
        <begin position="770"/>
        <end position="793"/>
    </location>
</feature>
<feature type="compositionally biased region" description="Low complexity" evidence="2">
    <location>
        <begin position="800"/>
        <end position="811"/>
    </location>
</feature>
<dbReference type="PANTHER" id="PTHR23065">
    <property type="entry name" value="PROLINE-SERINE-THREONINE PHOSPHATASE INTERACTING PROTEIN 1"/>
    <property type="match status" value="1"/>
</dbReference>
<dbReference type="SUPFAM" id="SSF46785">
    <property type="entry name" value="Winged helix' DNA-binding domain"/>
    <property type="match status" value="1"/>
</dbReference>
<dbReference type="InterPro" id="IPR031160">
    <property type="entry name" value="F_BAR_dom"/>
</dbReference>
<evidence type="ECO:0000259" key="5">
    <source>
        <dbReference type="PROSITE" id="PS51741"/>
    </source>
</evidence>
<feature type="compositionally biased region" description="Low complexity" evidence="2">
    <location>
        <begin position="321"/>
        <end position="332"/>
    </location>
</feature>
<accession>A0ABP0EE97</accession>
<dbReference type="InterPro" id="IPR000198">
    <property type="entry name" value="RhoGAP_dom"/>
</dbReference>
<dbReference type="PROSITE" id="PS51741">
    <property type="entry name" value="F_BAR"/>
    <property type="match status" value="1"/>
</dbReference>
<dbReference type="EMBL" id="OZ004257">
    <property type="protein sequence ID" value="CAK7909754.1"/>
    <property type="molecule type" value="Genomic_DNA"/>
</dbReference>
<dbReference type="Gene3D" id="1.20.1270.60">
    <property type="entry name" value="Arfaptin homology (AH) domain/BAR domain"/>
    <property type="match status" value="2"/>
</dbReference>
<dbReference type="InterPro" id="IPR001060">
    <property type="entry name" value="FCH_dom"/>
</dbReference>
<evidence type="ECO:0000313" key="6">
    <source>
        <dbReference type="EMBL" id="CAK7909754.1"/>
    </source>
</evidence>
<feature type="compositionally biased region" description="Basic and acidic residues" evidence="2">
    <location>
        <begin position="163"/>
        <end position="180"/>
    </location>
</feature>
<dbReference type="Pfam" id="PF00610">
    <property type="entry name" value="DEP"/>
    <property type="match status" value="1"/>
</dbReference>
<feature type="compositionally biased region" description="Basic and acidic residues" evidence="2">
    <location>
        <begin position="846"/>
        <end position="871"/>
    </location>
</feature>
<dbReference type="SMART" id="SM00049">
    <property type="entry name" value="DEP"/>
    <property type="match status" value="1"/>
</dbReference>
<dbReference type="Gene3D" id="1.10.10.10">
    <property type="entry name" value="Winged helix-like DNA-binding domain superfamily/Winged helix DNA-binding domain"/>
    <property type="match status" value="1"/>
</dbReference>
<name>A0ABP0EE97_9ASCO</name>
<dbReference type="InterPro" id="IPR008936">
    <property type="entry name" value="Rho_GTPase_activation_prot"/>
</dbReference>
<dbReference type="InterPro" id="IPR000591">
    <property type="entry name" value="DEP_dom"/>
</dbReference>
<sequence>MSFADSFWTQDYESGFNVLFEQLYEGIYEDEDFIHLFTARMDSEHLYGTQLNSISTQKSASTRYNNDDHVSSMKNSFQKMNENFGRQGDYHVQVASNIRQMVLEPFSQWCKEHKQRVEYSESTLLDKHKQFRAARAQLEKLQKRYFNKCRMLEEFKAHYTEEELAEETRDAAEAELHAEEEAAAAANTSVSEDDDTGRYHFGNATYDTPTLKQLLIDLVQGVERKSHKVAILGTYHNVSTGSDITQWLLDNMEEFNRSIAKAETFGQDLVAQGFIRLIGSMGGKNFINSSQFHYQWKPIVFQMTGINENGPTNDQSVTGDNNNNTTTAAAAHNNNKNSANIAAYLEDMKQAIGVNTVDFNDRSQYTRLMTDVSALDAKYYEATVALDKQRCEFEELIMDHLTFMQKCELDRMKAVKKATFDFLGCMSNKVAAMKSTCEELLVLEETINPVNDLKFLIENYATGRFKPNVVLYDNYYDSNVKQTFGVDLAVKSRLDRKVVPVIIQCILSHLDKQYPDLTDDEERVNLWTKPVHLSEVHQLRFALNDETDPNKINEALDKTSPLVITNLFKLYLMELPDSIIPWNYYDLIKSLYSNYPPSESTSVNDSRINGLQNVLVDLPKCNIATLDALLTHLTRLIHIIGSKNDKLASEFQNKLSREFGTLVLRPKIDASSNTDSYLNDKHQFNFLSDLFEHKDRIFTELRRRSSTRVASGSNHPSGNGRSKTQSPTTSLKKTASKNRLESRLQHAVSKTAKKEDSKQTTEAEETAPVSTELPSLPSTPISSTSSLKRSTSPNKKKLSESPGRSRPVSSRPAKKDVIFDGNNSSYESIKESGQPKFAPSLGRKTSVKDLASRFDSTSPEKRDRSPDKKAAPETIVVD</sequence>
<dbReference type="CDD" id="cd04399">
    <property type="entry name" value="RhoGAP_fRGD2"/>
    <property type="match status" value="1"/>
</dbReference>
<feature type="domain" description="Rho-GAP" evidence="4">
    <location>
        <begin position="486"/>
        <end position="698"/>
    </location>
</feature>
<dbReference type="PROSITE" id="PS50238">
    <property type="entry name" value="RHOGAP"/>
    <property type="match status" value="1"/>
</dbReference>
<keyword evidence="7" id="KW-1185">Reference proteome</keyword>
<organism evidence="6 7">
    <name type="scientific">[Candida] anglica</name>
    <dbReference type="NCBI Taxonomy" id="148631"/>
    <lineage>
        <taxon>Eukaryota</taxon>
        <taxon>Fungi</taxon>
        <taxon>Dikarya</taxon>
        <taxon>Ascomycota</taxon>
        <taxon>Saccharomycotina</taxon>
        <taxon>Pichiomycetes</taxon>
        <taxon>Debaryomycetaceae</taxon>
        <taxon>Kurtzmaniella</taxon>
    </lineage>
</organism>
<evidence type="ECO:0000256" key="2">
    <source>
        <dbReference type="SAM" id="MobiDB-lite"/>
    </source>
</evidence>
<dbReference type="PANTHER" id="PTHR23065:SF17">
    <property type="entry name" value="RHO-GTPASE-ACTIVATING PROTEIN RGD2"/>
    <property type="match status" value="1"/>
</dbReference>
<evidence type="ECO:0000259" key="3">
    <source>
        <dbReference type="PROSITE" id="PS50186"/>
    </source>
</evidence>
<keyword evidence="1" id="KW-0175">Coiled coil</keyword>
<feature type="region of interest" description="Disordered" evidence="2">
    <location>
        <begin position="310"/>
        <end position="332"/>
    </location>
</feature>
<feature type="domain" description="F-BAR" evidence="5">
    <location>
        <begin position="1"/>
        <end position="452"/>
    </location>
</feature>
<evidence type="ECO:0000313" key="7">
    <source>
        <dbReference type="Proteomes" id="UP001497600"/>
    </source>
</evidence>
<feature type="compositionally biased region" description="Basic and acidic residues" evidence="2">
    <location>
        <begin position="752"/>
        <end position="761"/>
    </location>
</feature>
<dbReference type="SUPFAM" id="SSF103657">
    <property type="entry name" value="BAR/IMD domain-like"/>
    <property type="match status" value="1"/>
</dbReference>